<comment type="caution">
    <text evidence="1">The sequence shown here is derived from an EMBL/GenBank/DDBJ whole genome shotgun (WGS) entry which is preliminary data.</text>
</comment>
<proteinExistence type="predicted"/>
<gene>
    <name evidence="1" type="ORF">V1525DRAFT_388891</name>
</gene>
<organism evidence="1 2">
    <name type="scientific">Lipomyces kononenkoae</name>
    <name type="common">Yeast</name>
    <dbReference type="NCBI Taxonomy" id="34357"/>
    <lineage>
        <taxon>Eukaryota</taxon>
        <taxon>Fungi</taxon>
        <taxon>Dikarya</taxon>
        <taxon>Ascomycota</taxon>
        <taxon>Saccharomycotina</taxon>
        <taxon>Lipomycetes</taxon>
        <taxon>Lipomycetales</taxon>
        <taxon>Lipomycetaceae</taxon>
        <taxon>Lipomyces</taxon>
    </lineage>
</organism>
<accession>A0ACC3SZM9</accession>
<dbReference type="Proteomes" id="UP001433508">
    <property type="component" value="Unassembled WGS sequence"/>
</dbReference>
<keyword evidence="2" id="KW-1185">Reference proteome</keyword>
<protein>
    <submittedName>
        <fullName evidence="1">Ribonuclease P 40kDa subunit-domain-containing protein</fullName>
    </submittedName>
</protein>
<sequence>MSTSFSLSKREAASKVYVTQCTAASDVNRRPHTTITDHHFNQTVDIIIPTDAYESIAGLSSILSGRKCLEDWRYYHVTAPLGYFFKPEFLNQYIKKDNCLVLSLAEIDTEDVYCIYEGTLRLSLRKETYERVGLQGKASKFSKSRFIVEINLRSTNFLPGLKGFDKLIGALDNSPLRHPVPFLICVFSSGECSSSPAILPDYFKATAYPQSYTRTHIPDAVIVPQLSPIKSAIKLAEPSYHSICKKDKEGYVDEVVKEGLLHILEWTSLLGLESERIQYNKTIDPLLSTYSVFHDENVEGTMPFCTDNITKISIRGFLTTKMTKQIFDDLLQYLPAKSWATMTVYGFQDAPVSWASEEHSYLMGGENDYAIVIKPLELGDTARSLLAFEAVGSNDSHS</sequence>
<reference evidence="2" key="1">
    <citation type="journal article" date="2024" name="Front. Bioeng. Biotechnol.">
        <title>Genome-scale model development and genomic sequencing of the oleaginous clade Lipomyces.</title>
        <authorList>
            <person name="Czajka J.J."/>
            <person name="Han Y."/>
            <person name="Kim J."/>
            <person name="Mondo S.J."/>
            <person name="Hofstad B.A."/>
            <person name="Robles A."/>
            <person name="Haridas S."/>
            <person name="Riley R."/>
            <person name="LaButti K."/>
            <person name="Pangilinan J."/>
            <person name="Andreopoulos W."/>
            <person name="Lipzen A."/>
            <person name="Yan J."/>
            <person name="Wang M."/>
            <person name="Ng V."/>
            <person name="Grigoriev I.V."/>
            <person name="Spatafora J.W."/>
            <person name="Magnuson J.K."/>
            <person name="Baker S.E."/>
            <person name="Pomraning K.R."/>
        </authorList>
    </citation>
    <scope>NUCLEOTIDE SEQUENCE [LARGE SCALE GENOMIC DNA]</scope>
    <source>
        <strain evidence="2">CBS 7786</strain>
    </source>
</reference>
<name>A0ACC3SZM9_LIPKO</name>
<dbReference type="EMBL" id="MU971375">
    <property type="protein sequence ID" value="KAK9237040.1"/>
    <property type="molecule type" value="Genomic_DNA"/>
</dbReference>
<evidence type="ECO:0000313" key="2">
    <source>
        <dbReference type="Proteomes" id="UP001433508"/>
    </source>
</evidence>
<evidence type="ECO:0000313" key="1">
    <source>
        <dbReference type="EMBL" id="KAK9237040.1"/>
    </source>
</evidence>